<dbReference type="SMART" id="SM00220">
    <property type="entry name" value="S_TKc"/>
    <property type="match status" value="1"/>
</dbReference>
<evidence type="ECO:0000256" key="1">
    <source>
        <dbReference type="ARBA" id="ARBA00022679"/>
    </source>
</evidence>
<dbReference type="AlphaFoldDB" id="Q2JG45"/>
<organism evidence="8 9">
    <name type="scientific">Frankia casuarinae (strain DSM 45818 / CECT 9043 / HFP020203 / CcI3)</name>
    <dbReference type="NCBI Taxonomy" id="106370"/>
    <lineage>
        <taxon>Bacteria</taxon>
        <taxon>Bacillati</taxon>
        <taxon>Actinomycetota</taxon>
        <taxon>Actinomycetes</taxon>
        <taxon>Frankiales</taxon>
        <taxon>Frankiaceae</taxon>
        <taxon>Frankia</taxon>
    </lineage>
</organism>
<dbReference type="Gene3D" id="3.30.200.20">
    <property type="entry name" value="Phosphorylase Kinase, domain 1"/>
    <property type="match status" value="1"/>
</dbReference>
<dbReference type="InterPro" id="IPR000719">
    <property type="entry name" value="Prot_kinase_dom"/>
</dbReference>
<evidence type="ECO:0000256" key="4">
    <source>
        <dbReference type="ARBA" id="ARBA00022840"/>
    </source>
</evidence>
<feature type="region of interest" description="Disordered" evidence="6">
    <location>
        <begin position="270"/>
        <end position="335"/>
    </location>
</feature>
<dbReference type="Pfam" id="PF00069">
    <property type="entry name" value="Pkinase"/>
    <property type="match status" value="1"/>
</dbReference>
<keyword evidence="8" id="KW-0723">Serine/threonine-protein kinase</keyword>
<dbReference type="InterPro" id="IPR008271">
    <property type="entry name" value="Ser/Thr_kinase_AS"/>
</dbReference>
<keyword evidence="7" id="KW-1133">Transmembrane helix</keyword>
<dbReference type="PANTHER" id="PTHR43289:SF34">
    <property type="entry name" value="SERINE_THREONINE-PROTEIN KINASE YBDM-RELATED"/>
    <property type="match status" value="1"/>
</dbReference>
<evidence type="ECO:0000256" key="6">
    <source>
        <dbReference type="SAM" id="MobiDB-lite"/>
    </source>
</evidence>
<feature type="transmembrane region" description="Helical" evidence="7">
    <location>
        <begin position="337"/>
        <end position="356"/>
    </location>
</feature>
<dbReference type="OrthoDB" id="3915799at2"/>
<dbReference type="GO" id="GO:0005524">
    <property type="term" value="F:ATP binding"/>
    <property type="evidence" value="ECO:0007669"/>
    <property type="project" value="UniProtKB-UniRule"/>
</dbReference>
<feature type="binding site" evidence="5">
    <location>
        <position position="44"/>
    </location>
    <ligand>
        <name>ATP</name>
        <dbReference type="ChEBI" id="CHEBI:30616"/>
    </ligand>
</feature>
<dbReference type="Gene3D" id="1.10.510.10">
    <property type="entry name" value="Transferase(Phosphotransferase) domain 1"/>
    <property type="match status" value="1"/>
</dbReference>
<evidence type="ECO:0000313" key="9">
    <source>
        <dbReference type="Proteomes" id="UP000001937"/>
    </source>
</evidence>
<evidence type="ECO:0000256" key="5">
    <source>
        <dbReference type="PROSITE-ProRule" id="PRU10141"/>
    </source>
</evidence>
<feature type="transmembrane region" description="Helical" evidence="7">
    <location>
        <begin position="362"/>
        <end position="382"/>
    </location>
</feature>
<dbReference type="Proteomes" id="UP000001937">
    <property type="component" value="Chromosome"/>
</dbReference>
<dbReference type="PROSITE" id="PS00108">
    <property type="entry name" value="PROTEIN_KINASE_ST"/>
    <property type="match status" value="1"/>
</dbReference>
<evidence type="ECO:0000313" key="8">
    <source>
        <dbReference type="EMBL" id="ABD09747.1"/>
    </source>
</evidence>
<evidence type="ECO:0000256" key="2">
    <source>
        <dbReference type="ARBA" id="ARBA00022741"/>
    </source>
</evidence>
<dbReference type="PROSITE" id="PS00107">
    <property type="entry name" value="PROTEIN_KINASE_ATP"/>
    <property type="match status" value="1"/>
</dbReference>
<feature type="transmembrane region" description="Helical" evidence="7">
    <location>
        <begin position="420"/>
        <end position="439"/>
    </location>
</feature>
<keyword evidence="3 8" id="KW-0418">Kinase</keyword>
<keyword evidence="4 5" id="KW-0067">ATP-binding</keyword>
<dbReference type="CDD" id="cd14014">
    <property type="entry name" value="STKc_PknB_like"/>
    <property type="match status" value="1"/>
</dbReference>
<protein>
    <submittedName>
        <fullName evidence="8">Serine/threonine protein kinase</fullName>
    </submittedName>
</protein>
<evidence type="ECO:0000256" key="7">
    <source>
        <dbReference type="SAM" id="Phobius"/>
    </source>
</evidence>
<keyword evidence="7" id="KW-0472">Membrane</keyword>
<feature type="compositionally biased region" description="Low complexity" evidence="6">
    <location>
        <begin position="473"/>
        <end position="487"/>
    </location>
</feature>
<accession>Q2JG45</accession>
<feature type="region of interest" description="Disordered" evidence="6">
    <location>
        <begin position="439"/>
        <end position="508"/>
    </location>
</feature>
<dbReference type="HOGENOM" id="CLU_000288_135_1_11"/>
<keyword evidence="2 5" id="KW-0547">Nucleotide-binding</keyword>
<keyword evidence="7" id="KW-0812">Transmembrane</keyword>
<dbReference type="SUPFAM" id="SSF56112">
    <property type="entry name" value="Protein kinase-like (PK-like)"/>
    <property type="match status" value="1"/>
</dbReference>
<feature type="compositionally biased region" description="Pro residues" evidence="6">
    <location>
        <begin position="296"/>
        <end position="316"/>
    </location>
</feature>
<dbReference type="STRING" id="106370.Francci3_0360"/>
<sequence>MLRPLNDTDPRVMGPYRLHNRIGAGGMGVVYLGFGPDDQPVAVKVPHEVHASDPEFRARFRSEVSAARHVRADTVARVIRAEVDGPKPWLATEYVAGPTLRAAVQEGGPLTGRPLDGLAIGLAAALEAIHAASVVHRDLKPANIVMSWAGPKVIDFGVARSADYTGYTQAGELVGTVVWMAPEQINGQQAGSAADVFAWGCCVVFAATGRRPFRGEAPEIVALHISSTEPELDGVPERLLGPVRQALTKNPGHRPSAGELVRLLTQRLSPEETADASNDVPPVTGAEPNREQTRPTPNPGPPATPPPTPSPVPTPSFPAVGPAHPSRPSPSSSRPSVLTALLALTGLAATVGVWAAETERTGHAVVGPVAAAIIGLICGQMIFLSDRRIGVLTTVAAAVSGSGIGLLLARVLDVDEPNRVLLSVAGALIVATAFAGAMAPSRPAPGDRPGTDGPGEPVGSHRLLEPTHPVSRTNTGGEAGTDAAGATLRLHGAAAPGQHLVPERPDPS</sequence>
<dbReference type="KEGG" id="fra:Francci3_0360"/>
<reference evidence="8 9" key="1">
    <citation type="journal article" date="2007" name="Genome Res.">
        <title>Genome characteristics of facultatively symbiotic Frankia sp. strains reflect host range and host plant biogeography.</title>
        <authorList>
            <person name="Normand P."/>
            <person name="Lapierre P."/>
            <person name="Tisa L.S."/>
            <person name="Gogarten J.P."/>
            <person name="Alloisio N."/>
            <person name="Bagnarol E."/>
            <person name="Bassi C.A."/>
            <person name="Berry A.M."/>
            <person name="Bickhart D.M."/>
            <person name="Choisne N."/>
            <person name="Couloux A."/>
            <person name="Cournoyer B."/>
            <person name="Cruveiller S."/>
            <person name="Daubin V."/>
            <person name="Demange N."/>
            <person name="Francino M.P."/>
            <person name="Goltsman E."/>
            <person name="Huang Y."/>
            <person name="Kopp O.R."/>
            <person name="Labarre L."/>
            <person name="Lapidus A."/>
            <person name="Lavire C."/>
            <person name="Marechal J."/>
            <person name="Martinez M."/>
            <person name="Mastronunzio J.E."/>
            <person name="Mullin B.C."/>
            <person name="Niemann J."/>
            <person name="Pujic P."/>
            <person name="Rawnsley T."/>
            <person name="Rouy Z."/>
            <person name="Schenowitz C."/>
            <person name="Sellstedt A."/>
            <person name="Tavares F."/>
            <person name="Tomkins J.P."/>
            <person name="Vallenet D."/>
            <person name="Valverde C."/>
            <person name="Wall L.G."/>
            <person name="Wang Y."/>
            <person name="Medigue C."/>
            <person name="Benson D.R."/>
        </authorList>
    </citation>
    <scope>NUCLEOTIDE SEQUENCE [LARGE SCALE GENOMIC DNA]</scope>
    <source>
        <strain evidence="9">DSM 45818 / CECT 9043 / CcI3</strain>
    </source>
</reference>
<keyword evidence="1" id="KW-0808">Transferase</keyword>
<dbReference type="PANTHER" id="PTHR43289">
    <property type="entry name" value="MITOGEN-ACTIVATED PROTEIN KINASE KINASE KINASE 20-RELATED"/>
    <property type="match status" value="1"/>
</dbReference>
<gene>
    <name evidence="8" type="ordered locus">Francci3_0360</name>
</gene>
<dbReference type="RefSeq" id="WP_011434825.1">
    <property type="nucleotide sequence ID" value="NC_007777.1"/>
</dbReference>
<dbReference type="PROSITE" id="PS50011">
    <property type="entry name" value="PROTEIN_KINASE_DOM"/>
    <property type="match status" value="1"/>
</dbReference>
<dbReference type="EMBL" id="CP000249">
    <property type="protein sequence ID" value="ABD09747.1"/>
    <property type="molecule type" value="Genomic_DNA"/>
</dbReference>
<accession>A0A1X1Q2C0</accession>
<dbReference type="InterPro" id="IPR017441">
    <property type="entry name" value="Protein_kinase_ATP_BS"/>
</dbReference>
<dbReference type="InterPro" id="IPR011009">
    <property type="entry name" value="Kinase-like_dom_sf"/>
</dbReference>
<dbReference type="eggNOG" id="COG0515">
    <property type="taxonomic scope" value="Bacteria"/>
</dbReference>
<feature type="transmembrane region" description="Helical" evidence="7">
    <location>
        <begin position="389"/>
        <end position="408"/>
    </location>
</feature>
<proteinExistence type="predicted"/>
<dbReference type="GO" id="GO:0004674">
    <property type="term" value="F:protein serine/threonine kinase activity"/>
    <property type="evidence" value="ECO:0007669"/>
    <property type="project" value="UniProtKB-KW"/>
</dbReference>
<keyword evidence="9" id="KW-1185">Reference proteome</keyword>
<name>Q2JG45_FRACC</name>
<evidence type="ECO:0000256" key="3">
    <source>
        <dbReference type="ARBA" id="ARBA00022777"/>
    </source>
</evidence>